<dbReference type="Gene3D" id="3.30.700.10">
    <property type="entry name" value="Glycoprotein, Type 4 Pilin"/>
    <property type="match status" value="1"/>
</dbReference>
<keyword evidence="2" id="KW-0472">Membrane</keyword>
<evidence type="ECO:0000313" key="3">
    <source>
        <dbReference type="EMBL" id="GHF20956.1"/>
    </source>
</evidence>
<proteinExistence type="predicted"/>
<keyword evidence="1" id="KW-0488">Methylation</keyword>
<reference evidence="3" key="2">
    <citation type="submission" date="2020-09" db="EMBL/GenBank/DDBJ databases">
        <authorList>
            <person name="Sun Q."/>
            <person name="Zhou Y."/>
        </authorList>
    </citation>
    <scope>NUCLEOTIDE SEQUENCE</scope>
    <source>
        <strain evidence="3">CGMCC 1.16548</strain>
    </source>
</reference>
<dbReference type="EMBL" id="BNAI01000004">
    <property type="protein sequence ID" value="GHF20956.1"/>
    <property type="molecule type" value="Genomic_DNA"/>
</dbReference>
<evidence type="ECO:0000256" key="2">
    <source>
        <dbReference type="SAM" id="Phobius"/>
    </source>
</evidence>
<evidence type="ECO:0000256" key="1">
    <source>
        <dbReference type="ARBA" id="ARBA00022481"/>
    </source>
</evidence>
<dbReference type="GO" id="GO:0015628">
    <property type="term" value="P:protein secretion by the type II secretion system"/>
    <property type="evidence" value="ECO:0007669"/>
    <property type="project" value="InterPro"/>
</dbReference>
<dbReference type="InterPro" id="IPR012902">
    <property type="entry name" value="N_methyl_site"/>
</dbReference>
<evidence type="ECO:0000313" key="4">
    <source>
        <dbReference type="Proteomes" id="UP000617531"/>
    </source>
</evidence>
<organism evidence="3 4">
    <name type="scientific">Pseudolysinimonas yzui</name>
    <dbReference type="NCBI Taxonomy" id="2708254"/>
    <lineage>
        <taxon>Bacteria</taxon>
        <taxon>Bacillati</taxon>
        <taxon>Actinomycetota</taxon>
        <taxon>Actinomycetes</taxon>
        <taxon>Micrococcales</taxon>
        <taxon>Microbacteriaceae</taxon>
        <taxon>Pseudolysinimonas</taxon>
    </lineage>
</organism>
<dbReference type="Pfam" id="PF07963">
    <property type="entry name" value="N_methyl"/>
    <property type="match status" value="1"/>
</dbReference>
<protein>
    <recommendedName>
        <fullName evidence="5">Prepilin-type N-terminal cleavage/methylation domain-containing protein</fullName>
    </recommendedName>
</protein>
<comment type="caution">
    <text evidence="3">The sequence shown here is derived from an EMBL/GenBank/DDBJ whole genome shotgun (WGS) entry which is preliminary data.</text>
</comment>
<accession>A0A8J3M2E1</accession>
<dbReference type="PRINTS" id="PR00813">
    <property type="entry name" value="BCTERIALGSPG"/>
</dbReference>
<feature type="transmembrane region" description="Helical" evidence="2">
    <location>
        <begin position="32"/>
        <end position="53"/>
    </location>
</feature>
<keyword evidence="2" id="KW-0812">Transmembrane</keyword>
<dbReference type="GO" id="GO:0015627">
    <property type="term" value="C:type II protein secretion system complex"/>
    <property type="evidence" value="ECO:0007669"/>
    <property type="project" value="InterPro"/>
</dbReference>
<dbReference type="NCBIfam" id="TIGR02532">
    <property type="entry name" value="IV_pilin_GFxxxE"/>
    <property type="match status" value="1"/>
</dbReference>
<name>A0A8J3M2E1_9MICO</name>
<dbReference type="Proteomes" id="UP000617531">
    <property type="component" value="Unassembled WGS sequence"/>
</dbReference>
<dbReference type="InterPro" id="IPR000983">
    <property type="entry name" value="Bac_GSPG_pilin"/>
</dbReference>
<gene>
    <name evidence="3" type="ORF">GCM10011600_22500</name>
</gene>
<keyword evidence="2" id="KW-1133">Transmembrane helix</keyword>
<dbReference type="PROSITE" id="PS00409">
    <property type="entry name" value="PROKAR_NTER_METHYL"/>
    <property type="match status" value="1"/>
</dbReference>
<dbReference type="SUPFAM" id="SSF54523">
    <property type="entry name" value="Pili subunits"/>
    <property type="match status" value="1"/>
</dbReference>
<keyword evidence="4" id="KW-1185">Reference proteome</keyword>
<sequence length="145" mass="15075">MGNNMLAAFRNSLVAKRDEIKNDDKGFTLIELLVVVLIIGVLAAIAVPVYLGVQSTSLDGAIKADLTSLKTAVVAFQTENNGELPTALSDIEDTVTIDTDNYTTAPVLTVTGSGATASFCIDATGTNGNDWFVTDSDAPDEGSCA</sequence>
<dbReference type="AlphaFoldDB" id="A0A8J3M2E1"/>
<evidence type="ECO:0008006" key="5">
    <source>
        <dbReference type="Google" id="ProtNLM"/>
    </source>
</evidence>
<reference evidence="3" key="1">
    <citation type="journal article" date="2014" name="Int. J. Syst. Evol. Microbiol.">
        <title>Complete genome sequence of Corynebacterium casei LMG S-19264T (=DSM 44701T), isolated from a smear-ripened cheese.</title>
        <authorList>
            <consortium name="US DOE Joint Genome Institute (JGI-PGF)"/>
            <person name="Walter F."/>
            <person name="Albersmeier A."/>
            <person name="Kalinowski J."/>
            <person name="Ruckert C."/>
        </authorList>
    </citation>
    <scope>NUCLEOTIDE SEQUENCE</scope>
    <source>
        <strain evidence="3">CGMCC 1.16548</strain>
    </source>
</reference>
<dbReference type="InterPro" id="IPR045584">
    <property type="entry name" value="Pilin-like"/>
</dbReference>